<protein>
    <submittedName>
        <fullName evidence="2">Uncharacterized protein</fullName>
    </submittedName>
</protein>
<sequence>MHRGVMFLSHYLQECLHVWQLKHHSFPTQTHRRHIRSHKLNVNTMLSRYSTGYITHTPEQQHGKSNKRSPSKHQTATGPSPHSVNLLVCLVWMCFLYFLYNFPDEELEDDAPAWIRLLT</sequence>
<proteinExistence type="predicted"/>
<evidence type="ECO:0000256" key="1">
    <source>
        <dbReference type="SAM" id="MobiDB-lite"/>
    </source>
</evidence>
<evidence type="ECO:0000313" key="2">
    <source>
        <dbReference type="EMBL" id="MEQ2269853.1"/>
    </source>
</evidence>
<accession>A0ABV0WJQ8</accession>
<name>A0ABV0WJQ8_9TELE</name>
<comment type="caution">
    <text evidence="2">The sequence shown here is derived from an EMBL/GenBank/DDBJ whole genome shotgun (WGS) entry which is preliminary data.</text>
</comment>
<feature type="region of interest" description="Disordered" evidence="1">
    <location>
        <begin position="56"/>
        <end position="80"/>
    </location>
</feature>
<dbReference type="Proteomes" id="UP001444071">
    <property type="component" value="Unassembled WGS sequence"/>
</dbReference>
<reference evidence="2 3" key="1">
    <citation type="submission" date="2021-06" db="EMBL/GenBank/DDBJ databases">
        <authorList>
            <person name="Palmer J.M."/>
        </authorList>
    </citation>
    <scope>NUCLEOTIDE SEQUENCE [LARGE SCALE GENOMIC DNA]</scope>
    <source>
        <strain evidence="2 3">XR_2019</strain>
        <tissue evidence="2">Muscle</tissue>
    </source>
</reference>
<gene>
    <name evidence="2" type="ORF">XENORESO_011031</name>
</gene>
<evidence type="ECO:0000313" key="3">
    <source>
        <dbReference type="Proteomes" id="UP001444071"/>
    </source>
</evidence>
<dbReference type="EMBL" id="JAHRIM010053450">
    <property type="protein sequence ID" value="MEQ2269853.1"/>
    <property type="molecule type" value="Genomic_DNA"/>
</dbReference>
<organism evidence="2 3">
    <name type="scientific">Xenotaenia resolanae</name>
    <dbReference type="NCBI Taxonomy" id="208358"/>
    <lineage>
        <taxon>Eukaryota</taxon>
        <taxon>Metazoa</taxon>
        <taxon>Chordata</taxon>
        <taxon>Craniata</taxon>
        <taxon>Vertebrata</taxon>
        <taxon>Euteleostomi</taxon>
        <taxon>Actinopterygii</taxon>
        <taxon>Neopterygii</taxon>
        <taxon>Teleostei</taxon>
        <taxon>Neoteleostei</taxon>
        <taxon>Acanthomorphata</taxon>
        <taxon>Ovalentaria</taxon>
        <taxon>Atherinomorphae</taxon>
        <taxon>Cyprinodontiformes</taxon>
        <taxon>Goodeidae</taxon>
        <taxon>Xenotaenia</taxon>
    </lineage>
</organism>
<keyword evidence="3" id="KW-1185">Reference proteome</keyword>